<proteinExistence type="predicted"/>
<organism evidence="1 2">
    <name type="scientific">Deinobacterium chartae</name>
    <dbReference type="NCBI Taxonomy" id="521158"/>
    <lineage>
        <taxon>Bacteria</taxon>
        <taxon>Thermotogati</taxon>
        <taxon>Deinococcota</taxon>
        <taxon>Deinococci</taxon>
        <taxon>Deinococcales</taxon>
        <taxon>Deinococcaceae</taxon>
        <taxon>Deinobacterium</taxon>
    </lineage>
</organism>
<comment type="caution">
    <text evidence="1">The sequence shown here is derived from an EMBL/GenBank/DDBJ whole genome shotgun (WGS) entry which is preliminary data.</text>
</comment>
<dbReference type="RefSeq" id="WP_183988168.1">
    <property type="nucleotide sequence ID" value="NZ_JACHHG010000011.1"/>
</dbReference>
<dbReference type="Proteomes" id="UP000569951">
    <property type="component" value="Unassembled WGS sequence"/>
</dbReference>
<evidence type="ECO:0000313" key="1">
    <source>
        <dbReference type="EMBL" id="MBB6099412.1"/>
    </source>
</evidence>
<gene>
    <name evidence="1" type="ORF">HNR42_002853</name>
</gene>
<protein>
    <submittedName>
        <fullName evidence="1">Uncharacterized protein</fullName>
    </submittedName>
</protein>
<evidence type="ECO:0000313" key="2">
    <source>
        <dbReference type="Proteomes" id="UP000569951"/>
    </source>
</evidence>
<accession>A0A841I675</accession>
<sequence>MSDTWIYYADELHAPFALRVDVTRDDAFFRQLLDDEAIIVTQPFEPHGDYEYEGAITVEGRPITLVFVHKGMSNCHAISSLKATSPITEDEVRYIRQVMRENAREIPGACARHDQIKRQPAVLKIKTVRTGPCSSTGQRAYKDGPGYLGESSFVRYWQEHAPEWPLEWPNEERDAGLPFDVLIAGCLAVDVKATFREAAFIRLTPSECRFRNAHIQHHAIALVSLDLTGKCKFIDLYTGEALRKHALEDMKARLTQLPVLEWAGEENPSPKEEFECPTIRDSVPMVTIDSNTGVPSWFPLGTYAAEPDDGGQTLHFRADGTWSVPLHTALSESGSFFLRGRCVVLLDRATQTQASCAVLHGEGRVALRAVCANAGTRARPLWHLA</sequence>
<name>A0A841I675_9DEIO</name>
<dbReference type="AlphaFoldDB" id="A0A841I675"/>
<reference evidence="1 2" key="1">
    <citation type="submission" date="2020-08" db="EMBL/GenBank/DDBJ databases">
        <title>Genomic Encyclopedia of Type Strains, Phase IV (KMG-IV): sequencing the most valuable type-strain genomes for metagenomic binning, comparative biology and taxonomic classification.</title>
        <authorList>
            <person name="Goeker M."/>
        </authorList>
    </citation>
    <scope>NUCLEOTIDE SEQUENCE [LARGE SCALE GENOMIC DNA]</scope>
    <source>
        <strain evidence="1 2">DSM 21458</strain>
    </source>
</reference>
<dbReference type="EMBL" id="JACHHG010000011">
    <property type="protein sequence ID" value="MBB6099412.1"/>
    <property type="molecule type" value="Genomic_DNA"/>
</dbReference>
<keyword evidence="2" id="KW-1185">Reference proteome</keyword>